<gene>
    <name evidence="2" type="ORF">BJ997_004091</name>
    <name evidence="1" type="ORF">GY21_17895</name>
</gene>
<evidence type="ECO:0000313" key="4">
    <source>
        <dbReference type="Proteomes" id="UP000561726"/>
    </source>
</evidence>
<dbReference type="EMBL" id="JACHBQ010000001">
    <property type="protein sequence ID" value="MBB5643543.1"/>
    <property type="molecule type" value="Genomic_DNA"/>
</dbReference>
<evidence type="ECO:0000313" key="3">
    <source>
        <dbReference type="Proteomes" id="UP000029864"/>
    </source>
</evidence>
<dbReference type="RefSeq" id="WP_035839103.1">
    <property type="nucleotide sequence ID" value="NZ_JACHBQ010000001.1"/>
</dbReference>
<keyword evidence="3" id="KW-1185">Reference proteome</keyword>
<dbReference type="OrthoDB" id="5119290at2"/>
<reference evidence="1 3" key="1">
    <citation type="submission" date="2014-08" db="EMBL/GenBank/DDBJ databases">
        <authorList>
            <person name="Sisinthy S."/>
        </authorList>
    </citation>
    <scope>NUCLEOTIDE SEQUENCE [LARGE SCALE GENOMIC DNA]</scope>
    <source>
        <strain evidence="1 3">RuG17</strain>
    </source>
</reference>
<dbReference type="Proteomes" id="UP000029864">
    <property type="component" value="Unassembled WGS sequence"/>
</dbReference>
<dbReference type="EMBL" id="JPXF01000101">
    <property type="protein sequence ID" value="KGJ72070.1"/>
    <property type="molecule type" value="Genomic_DNA"/>
</dbReference>
<proteinExistence type="predicted"/>
<organism evidence="1 3">
    <name type="scientific">Cryobacterium roopkundense</name>
    <dbReference type="NCBI Taxonomy" id="1001240"/>
    <lineage>
        <taxon>Bacteria</taxon>
        <taxon>Bacillati</taxon>
        <taxon>Actinomycetota</taxon>
        <taxon>Actinomycetes</taxon>
        <taxon>Micrococcales</taxon>
        <taxon>Microbacteriaceae</taxon>
        <taxon>Cryobacterium</taxon>
    </lineage>
</organism>
<dbReference type="Proteomes" id="UP000561726">
    <property type="component" value="Unassembled WGS sequence"/>
</dbReference>
<accession>A0A099J1P0</accession>
<dbReference type="AlphaFoldDB" id="A0A099J1P0"/>
<name>A0A099J1P0_9MICO</name>
<evidence type="ECO:0000313" key="2">
    <source>
        <dbReference type="EMBL" id="MBB5643543.1"/>
    </source>
</evidence>
<comment type="caution">
    <text evidence="1">The sequence shown here is derived from an EMBL/GenBank/DDBJ whole genome shotgun (WGS) entry which is preliminary data.</text>
</comment>
<reference evidence="2 4" key="2">
    <citation type="submission" date="2020-08" db="EMBL/GenBank/DDBJ databases">
        <title>Sequencing the genomes of 1000 actinobacteria strains.</title>
        <authorList>
            <person name="Klenk H.-P."/>
        </authorList>
    </citation>
    <scope>NUCLEOTIDE SEQUENCE [LARGE SCALE GENOMIC DNA]</scope>
    <source>
        <strain evidence="2 4">DSM 21065</strain>
    </source>
</reference>
<sequence length="76" mass="8752">MPNTTWRDEWPPFRVKLIDETARCFANQQVAVTNGQQPDWVSLTSEQQENLTENIAHIFRAQAQAMDNLVKRGLVP</sequence>
<dbReference type="STRING" id="1001240.GY21_17895"/>
<protein>
    <submittedName>
        <fullName evidence="2">Uncharacterized protein YeaC (DUF1315 family)</fullName>
    </submittedName>
</protein>
<evidence type="ECO:0000313" key="1">
    <source>
        <dbReference type="EMBL" id="KGJ72070.1"/>
    </source>
</evidence>